<evidence type="ECO:0000256" key="1">
    <source>
        <dbReference type="SAM" id="MobiDB-lite"/>
    </source>
</evidence>
<protein>
    <submittedName>
        <fullName evidence="2">Uncharacterized protein</fullName>
    </submittedName>
</protein>
<sequence>MRLVGFMAVRKPRAETTAVPDVRQPATDKVQQSRCCGGEVRRGGSLRCRSCCRWKLLGTSSSARVDVYAIAPDATCASTKWSIARGLEDRQDGDSSRKRSSSASKTLPTSWTTLEPGMACSRTARRVAKSHDGRPLVDHVLVIDLTSE</sequence>
<feature type="compositionally biased region" description="Basic and acidic residues" evidence="1">
    <location>
        <begin position="87"/>
        <end position="97"/>
    </location>
</feature>
<gene>
    <name evidence="2" type="ORF">PF010_g29275</name>
</gene>
<feature type="region of interest" description="Disordered" evidence="1">
    <location>
        <begin position="87"/>
        <end position="111"/>
    </location>
</feature>
<evidence type="ECO:0000313" key="2">
    <source>
        <dbReference type="EMBL" id="KAE9062747.1"/>
    </source>
</evidence>
<evidence type="ECO:0000313" key="3">
    <source>
        <dbReference type="Proteomes" id="UP000488956"/>
    </source>
</evidence>
<name>A0A6G0JNK4_9STRA</name>
<organism evidence="2 3">
    <name type="scientific">Phytophthora fragariae</name>
    <dbReference type="NCBI Taxonomy" id="53985"/>
    <lineage>
        <taxon>Eukaryota</taxon>
        <taxon>Sar</taxon>
        <taxon>Stramenopiles</taxon>
        <taxon>Oomycota</taxon>
        <taxon>Peronosporomycetes</taxon>
        <taxon>Peronosporales</taxon>
        <taxon>Peronosporaceae</taxon>
        <taxon>Phytophthora</taxon>
    </lineage>
</organism>
<proteinExistence type="predicted"/>
<accession>A0A6G0JNK4</accession>
<dbReference type="AlphaFoldDB" id="A0A6G0JNK4"/>
<reference evidence="2 3" key="1">
    <citation type="submission" date="2018-09" db="EMBL/GenBank/DDBJ databases">
        <title>Genomic investigation of the strawberry pathogen Phytophthora fragariae indicates pathogenicity is determined by transcriptional variation in three key races.</title>
        <authorList>
            <person name="Adams T.M."/>
            <person name="Armitage A.D."/>
            <person name="Sobczyk M.K."/>
            <person name="Bates H.J."/>
            <person name="Dunwell J.M."/>
            <person name="Nellist C.F."/>
            <person name="Harrison R.J."/>
        </authorList>
    </citation>
    <scope>NUCLEOTIDE SEQUENCE [LARGE SCALE GENOMIC DNA]</scope>
    <source>
        <strain evidence="2 3">ONT-3</strain>
    </source>
</reference>
<dbReference type="EMBL" id="QXFX01004791">
    <property type="protein sequence ID" value="KAE9062747.1"/>
    <property type="molecule type" value="Genomic_DNA"/>
</dbReference>
<comment type="caution">
    <text evidence="2">The sequence shown here is derived from an EMBL/GenBank/DDBJ whole genome shotgun (WGS) entry which is preliminary data.</text>
</comment>
<dbReference type="Proteomes" id="UP000488956">
    <property type="component" value="Unassembled WGS sequence"/>
</dbReference>